<reference evidence="1" key="1">
    <citation type="submission" date="2021-03" db="EMBL/GenBank/DDBJ databases">
        <title>Comparative genomics and phylogenomic investigation of the class Geoglossomycetes provide insights into ecological specialization and systematics.</title>
        <authorList>
            <person name="Melie T."/>
            <person name="Pirro S."/>
            <person name="Miller A.N."/>
            <person name="Quandt A."/>
        </authorList>
    </citation>
    <scope>NUCLEOTIDE SEQUENCE</scope>
    <source>
        <strain evidence="1">CAQ_001_2017</strain>
    </source>
</reference>
<dbReference type="AlphaFoldDB" id="A0A9P8LF53"/>
<dbReference type="EMBL" id="JAGHQM010000266">
    <property type="protein sequence ID" value="KAH0563024.1"/>
    <property type="molecule type" value="Genomic_DNA"/>
</dbReference>
<evidence type="ECO:0000313" key="1">
    <source>
        <dbReference type="EMBL" id="KAH0563024.1"/>
    </source>
</evidence>
<protein>
    <submittedName>
        <fullName evidence="1">Uncharacterized protein</fullName>
    </submittedName>
</protein>
<accession>A0A9P8LF53</accession>
<dbReference type="Proteomes" id="UP000750711">
    <property type="component" value="Unassembled WGS sequence"/>
</dbReference>
<organism evidence="1 2">
    <name type="scientific">Trichoglossum hirsutum</name>
    <dbReference type="NCBI Taxonomy" id="265104"/>
    <lineage>
        <taxon>Eukaryota</taxon>
        <taxon>Fungi</taxon>
        <taxon>Dikarya</taxon>
        <taxon>Ascomycota</taxon>
        <taxon>Pezizomycotina</taxon>
        <taxon>Geoglossomycetes</taxon>
        <taxon>Geoglossales</taxon>
        <taxon>Geoglossaceae</taxon>
        <taxon>Trichoglossum</taxon>
    </lineage>
</organism>
<name>A0A9P8LF53_9PEZI</name>
<proteinExistence type="predicted"/>
<comment type="caution">
    <text evidence="1">The sequence shown here is derived from an EMBL/GenBank/DDBJ whole genome shotgun (WGS) entry which is preliminary data.</text>
</comment>
<sequence>MPCWTYISQGFSQNNQPEVVFTVLRRPDEHEENFPEAPVEWMKLVYAMAGSGLNLETGQMCDLVFENNCMSIKLNNFMFQQHENKWMSMRRFGGIVHGIPVACALTGVPQVAIPGDSHHVIALTHEEAAVARQFGVTRVIGHVGLAVRWFPHPPFIDRDREDCVVMADQAGSFRTKLPIARIYGISGMVIDDEIVLTIPEGEEKRSMFRKHVQDTPLSAAMAFECFMSREADSGFVWKAGQANPMAYGANCGQTKRTNLGYIAFGQQHSTDSWSMVEDGYGSESLLHLMIRPVLCTATDLFTVILRPATWKAVKDAMQNTQDIVVNLEKDAHKMRFRLEWIKTIYHNPIGGTEMKASWKRYSSSGPRPRDVPSYPHIKWSETVLLVEPPPGHCDVQELVAYVQQILKILAEAIPITPIPLQDNSEVGRQVIVEVEIPKCEGWLKMAMYPSMEGLSLEQMLPEIAQIVQPQTLSTIKLQLIINVWGYQGPSAQFS</sequence>
<evidence type="ECO:0000313" key="2">
    <source>
        <dbReference type="Proteomes" id="UP000750711"/>
    </source>
</evidence>
<keyword evidence="2" id="KW-1185">Reference proteome</keyword>
<gene>
    <name evidence="1" type="ORF">GP486_002411</name>
</gene>